<dbReference type="EMBL" id="CP101740">
    <property type="protein sequence ID" value="UUL83436.1"/>
    <property type="molecule type" value="Genomic_DNA"/>
</dbReference>
<feature type="active site" description="Nucleophile" evidence="7">
    <location>
        <position position="148"/>
    </location>
</feature>
<evidence type="ECO:0000256" key="6">
    <source>
        <dbReference type="ARBA" id="ARBA00023316"/>
    </source>
</evidence>
<evidence type="ECO:0000256" key="8">
    <source>
        <dbReference type="SAM" id="SignalP"/>
    </source>
</evidence>
<evidence type="ECO:0000256" key="1">
    <source>
        <dbReference type="ARBA" id="ARBA00004752"/>
    </source>
</evidence>
<evidence type="ECO:0000256" key="3">
    <source>
        <dbReference type="ARBA" id="ARBA00022679"/>
    </source>
</evidence>
<dbReference type="InterPro" id="IPR005490">
    <property type="entry name" value="LD_TPept_cat_dom"/>
</dbReference>
<accession>A0ABY5LBD5</accession>
<reference evidence="10" key="1">
    <citation type="submission" date="2022-07" db="EMBL/GenBank/DDBJ databases">
        <title>Sphingomonas sp. nov., a novel bacterium isolated from the north slope of the Mount Everest.</title>
        <authorList>
            <person name="Cui X."/>
            <person name="Liu Y."/>
        </authorList>
    </citation>
    <scope>NUCLEOTIDE SEQUENCE</scope>
    <source>
        <strain evidence="10">S5-59</strain>
    </source>
</reference>
<feature type="signal peptide" evidence="8">
    <location>
        <begin position="1"/>
        <end position="28"/>
    </location>
</feature>
<comment type="similarity">
    <text evidence="2">Belongs to the YkuD family.</text>
</comment>
<dbReference type="PANTHER" id="PTHR30582:SF2">
    <property type="entry name" value="L,D-TRANSPEPTIDASE YCIB-RELATED"/>
    <property type="match status" value="1"/>
</dbReference>
<dbReference type="InterPro" id="IPR016915">
    <property type="entry name" value="UCP029342"/>
</dbReference>
<dbReference type="RefSeq" id="WP_256507275.1">
    <property type="nucleotide sequence ID" value="NZ_CP101740.1"/>
</dbReference>
<sequence>MAIARFPLMTGGALALLLAMGLPAPAMAGLQVTDTPLTIADAVARLKPGEYIWTPQVSPAGPVMIVVSLARQRAYVYRNGVIIGVSTASTGTPANATPTGVFTILQKEVDHVSNLYDDAPMPFMQRLTWGGVALHAGKIPGYPASHGCIRLPTAFARLLYGVTTRGMTVIITDRVAVPRVAPAVDLFAAGGAEIAAPTAPEWQWLDSIAASGPVSVVVSAADQRLLVLRNGKPIGSAPIVLRRPVDRTTAYTMAAADGGTPKWSRVALPWDGAADAPPTEGDDRDPVILDERFRQALVKILAPGTTVVVTADTLQSGSAGEALAVLSSE</sequence>
<gene>
    <name evidence="10" type="ORF">NMP03_04190</name>
</gene>
<evidence type="ECO:0000256" key="4">
    <source>
        <dbReference type="ARBA" id="ARBA00022960"/>
    </source>
</evidence>
<name>A0ABY5LBD5_9SPHN</name>
<feature type="active site" description="Proton donor/acceptor" evidence="7">
    <location>
        <position position="135"/>
    </location>
</feature>
<feature type="chain" id="PRO_5046211035" evidence="8">
    <location>
        <begin position="29"/>
        <end position="329"/>
    </location>
</feature>
<evidence type="ECO:0000256" key="7">
    <source>
        <dbReference type="PROSITE-ProRule" id="PRU01373"/>
    </source>
</evidence>
<comment type="pathway">
    <text evidence="1 7">Cell wall biogenesis; peptidoglycan biosynthesis.</text>
</comment>
<keyword evidence="5 7" id="KW-0573">Peptidoglycan synthesis</keyword>
<dbReference type="PIRSF" id="PIRSF029342">
    <property type="entry name" value="UCP029342_ErfK/YbiS/YcfS/YnhG"/>
    <property type="match status" value="1"/>
</dbReference>
<keyword evidence="3" id="KW-0808">Transferase</keyword>
<evidence type="ECO:0000256" key="2">
    <source>
        <dbReference type="ARBA" id="ARBA00005992"/>
    </source>
</evidence>
<protein>
    <submittedName>
        <fullName evidence="10">L,D-transpeptidase</fullName>
    </submittedName>
</protein>
<evidence type="ECO:0000256" key="5">
    <source>
        <dbReference type="ARBA" id="ARBA00022984"/>
    </source>
</evidence>
<dbReference type="Proteomes" id="UP001058533">
    <property type="component" value="Chromosome"/>
</dbReference>
<organism evidence="10 11">
    <name type="scientific">Sphingomonas qomolangmaensis</name>
    <dbReference type="NCBI Taxonomy" id="2918765"/>
    <lineage>
        <taxon>Bacteria</taxon>
        <taxon>Pseudomonadati</taxon>
        <taxon>Pseudomonadota</taxon>
        <taxon>Alphaproteobacteria</taxon>
        <taxon>Sphingomonadales</taxon>
        <taxon>Sphingomonadaceae</taxon>
        <taxon>Sphingomonas</taxon>
    </lineage>
</organism>
<dbReference type="InterPro" id="IPR038063">
    <property type="entry name" value="Transpep_catalytic_dom"/>
</dbReference>
<dbReference type="CDD" id="cd16913">
    <property type="entry name" value="YkuD_like"/>
    <property type="match status" value="1"/>
</dbReference>
<keyword evidence="6 7" id="KW-0961">Cell wall biogenesis/degradation</keyword>
<dbReference type="Pfam" id="PF03734">
    <property type="entry name" value="YkuD"/>
    <property type="match status" value="1"/>
</dbReference>
<evidence type="ECO:0000313" key="10">
    <source>
        <dbReference type="EMBL" id="UUL83436.1"/>
    </source>
</evidence>
<evidence type="ECO:0000313" key="11">
    <source>
        <dbReference type="Proteomes" id="UP001058533"/>
    </source>
</evidence>
<dbReference type="PROSITE" id="PS52029">
    <property type="entry name" value="LD_TPASE"/>
    <property type="match status" value="1"/>
</dbReference>
<feature type="domain" description="L,D-TPase catalytic" evidence="9">
    <location>
        <begin position="63"/>
        <end position="172"/>
    </location>
</feature>
<keyword evidence="4 7" id="KW-0133">Cell shape</keyword>
<dbReference type="Gene3D" id="2.40.440.10">
    <property type="entry name" value="L,D-transpeptidase catalytic domain-like"/>
    <property type="match status" value="1"/>
</dbReference>
<dbReference type="PANTHER" id="PTHR30582">
    <property type="entry name" value="L,D-TRANSPEPTIDASE"/>
    <property type="match status" value="1"/>
</dbReference>
<dbReference type="NCBIfam" id="NF004785">
    <property type="entry name" value="PRK06132.1-2"/>
    <property type="match status" value="1"/>
</dbReference>
<dbReference type="InterPro" id="IPR050979">
    <property type="entry name" value="LD-transpeptidase"/>
</dbReference>
<proteinExistence type="inferred from homology"/>
<keyword evidence="8" id="KW-0732">Signal</keyword>
<evidence type="ECO:0000259" key="9">
    <source>
        <dbReference type="PROSITE" id="PS52029"/>
    </source>
</evidence>
<dbReference type="SUPFAM" id="SSF141523">
    <property type="entry name" value="L,D-transpeptidase catalytic domain-like"/>
    <property type="match status" value="1"/>
</dbReference>
<keyword evidence="11" id="KW-1185">Reference proteome</keyword>